<dbReference type="InterPro" id="IPR000160">
    <property type="entry name" value="GGDEF_dom"/>
</dbReference>
<dbReference type="PROSITE" id="PS50887">
    <property type="entry name" value="GGDEF"/>
    <property type="match status" value="1"/>
</dbReference>
<dbReference type="NCBIfam" id="TIGR00254">
    <property type="entry name" value="GGDEF"/>
    <property type="match status" value="1"/>
</dbReference>
<dbReference type="Proteomes" id="UP001166293">
    <property type="component" value="Unassembled WGS sequence"/>
</dbReference>
<sequence>MTLPMAILNDLCPMHVVIDASGHVRQTGPTLAKLVGDDPLEGTRFLERFEVYRPRSVSGMAELLAAAGRKLHLRLRDARRTAMKGVLVPDGRGGAVVKMSFGMGVVDAVRDFALTSRDFEATDLTVEMLYLVEAKSAAMEASRTLNLRLQGAKIAAEERAYTDTLTGLRNRRAADHVLAQAAASDGAFAVLHVDLDFFKDVNDTLGHAAGDRMLRQAAQVMTDLIRKGDMAARVGGDEFVILLSGLSDRGAVSSIARRLIDGIEKPVPFGGRSCTVSASIGIVVVTDPGREPAGILAEADAALYAAKRAGRGRFCFYEPGMTPLADAS</sequence>
<evidence type="ECO:0000313" key="2">
    <source>
        <dbReference type="EMBL" id="MBV2358478.1"/>
    </source>
</evidence>
<keyword evidence="2" id="KW-0808">Transferase</keyword>
<dbReference type="PANTHER" id="PTHR46663:SF2">
    <property type="entry name" value="GGDEF DOMAIN-CONTAINING PROTEIN"/>
    <property type="match status" value="1"/>
</dbReference>
<gene>
    <name evidence="2" type="ORF">KUH32_01710</name>
</gene>
<organism evidence="2 3">
    <name type="scientific">Thalassococcus arenae</name>
    <dbReference type="NCBI Taxonomy" id="2851652"/>
    <lineage>
        <taxon>Bacteria</taxon>
        <taxon>Pseudomonadati</taxon>
        <taxon>Pseudomonadota</taxon>
        <taxon>Alphaproteobacteria</taxon>
        <taxon>Rhodobacterales</taxon>
        <taxon>Roseobacteraceae</taxon>
        <taxon>Thalassococcus</taxon>
    </lineage>
</organism>
<protein>
    <submittedName>
        <fullName evidence="2">Diguanylate cyclase</fullName>
        <ecNumber evidence="2">2.7.7.65</ecNumber>
    </submittedName>
</protein>
<dbReference type="CDD" id="cd01949">
    <property type="entry name" value="GGDEF"/>
    <property type="match status" value="1"/>
</dbReference>
<reference evidence="2" key="1">
    <citation type="submission" date="2021-06" db="EMBL/GenBank/DDBJ databases">
        <title>Thalassococcus sp. CAU 1522 isolated from sea sand, Republic of Korea.</title>
        <authorList>
            <person name="Kim W."/>
        </authorList>
    </citation>
    <scope>NUCLEOTIDE SEQUENCE</scope>
    <source>
        <strain evidence="2">CAU 1522</strain>
    </source>
</reference>
<accession>A0ABS6N388</accession>
<dbReference type="Pfam" id="PF00990">
    <property type="entry name" value="GGDEF"/>
    <property type="match status" value="1"/>
</dbReference>
<dbReference type="PANTHER" id="PTHR46663">
    <property type="entry name" value="DIGUANYLATE CYCLASE DGCT-RELATED"/>
    <property type="match status" value="1"/>
</dbReference>
<dbReference type="InterPro" id="IPR052163">
    <property type="entry name" value="DGC-Regulatory_Protein"/>
</dbReference>
<dbReference type="EC" id="2.7.7.65" evidence="2"/>
<name>A0ABS6N388_9RHOB</name>
<evidence type="ECO:0000313" key="3">
    <source>
        <dbReference type="Proteomes" id="UP001166293"/>
    </source>
</evidence>
<dbReference type="RefSeq" id="WP_217776337.1">
    <property type="nucleotide sequence ID" value="NZ_JAHRWL010000001.1"/>
</dbReference>
<dbReference type="EMBL" id="JAHRWL010000001">
    <property type="protein sequence ID" value="MBV2358478.1"/>
    <property type="molecule type" value="Genomic_DNA"/>
</dbReference>
<evidence type="ECO:0000259" key="1">
    <source>
        <dbReference type="PROSITE" id="PS50887"/>
    </source>
</evidence>
<comment type="caution">
    <text evidence="2">The sequence shown here is derived from an EMBL/GenBank/DDBJ whole genome shotgun (WGS) entry which is preliminary data.</text>
</comment>
<proteinExistence type="predicted"/>
<keyword evidence="3" id="KW-1185">Reference proteome</keyword>
<dbReference type="SMART" id="SM00267">
    <property type="entry name" value="GGDEF"/>
    <property type="match status" value="1"/>
</dbReference>
<keyword evidence="2" id="KW-0548">Nucleotidyltransferase</keyword>
<feature type="domain" description="GGDEF" evidence="1">
    <location>
        <begin position="186"/>
        <end position="319"/>
    </location>
</feature>
<dbReference type="GO" id="GO:0052621">
    <property type="term" value="F:diguanylate cyclase activity"/>
    <property type="evidence" value="ECO:0007669"/>
    <property type="project" value="UniProtKB-EC"/>
</dbReference>